<dbReference type="AlphaFoldDB" id="A0A7X5UB04"/>
<reference evidence="1 2" key="1">
    <citation type="submission" date="2020-03" db="EMBL/GenBank/DDBJ databases">
        <authorList>
            <person name="Lai Q."/>
        </authorList>
    </citation>
    <scope>NUCLEOTIDE SEQUENCE [LARGE SCALE GENOMIC DNA]</scope>
    <source>
        <strain evidence="1 2">CCUG 25036</strain>
    </source>
</reference>
<accession>A0A7X5UB04</accession>
<dbReference type="PANTHER" id="PTHR38657">
    <property type="entry name" value="SLR1343 PROTEIN"/>
    <property type="match status" value="1"/>
</dbReference>
<dbReference type="EMBL" id="JAARLZ010000005">
    <property type="protein sequence ID" value="NII06938.1"/>
    <property type="molecule type" value="Genomic_DNA"/>
</dbReference>
<dbReference type="Gene3D" id="3.40.50.620">
    <property type="entry name" value="HUPs"/>
    <property type="match status" value="1"/>
</dbReference>
<dbReference type="InterPro" id="IPR036134">
    <property type="entry name" value="Crypto/Photolyase_FAD-like_sf"/>
</dbReference>
<dbReference type="InterPro" id="IPR007357">
    <property type="entry name" value="PhrB-like"/>
</dbReference>
<sequence>MRHLVVVLGDQLNADSLVFDDFDPSQDCVWMAERVGESRYVWSSKVRSAVFLSAMRHFAASLPDRFPLLYTSLTDPGPDDLVDLLALTLQEHLPRRLILVRPGEHRLRVAIQACAKAQGVEYVERPDIHFFCTTADFKSWAKGKTSLRMEHFYRWMRQRENILMEGAKPIGGKWNFDAQNRGHFGHEGPGWLPAPRSFAPDALTQQVLSDVASALTDHPGDLGSFDWPTTRDEALIALDDFLDHRLPAFGRYQDAMWQGEPLLYHARLSASLNLRLLSPREVVDGALQRYQKGRVELSSVEGFIRQILGWREFVRGVYWLNPDRLLASNALEAHAALPGFYWTGDTDMQCLREVISQTLSTGYAHHIQRLMVTGNFALLLGVEPHQVHEWYLAVYTDAVEWVEAPNTLGMSQFADGGRMVSKPYAASGRYIERMSNYCEGCRFNPSEATGGSACPFTTLYWDFLDRHRERFWHHPRAAMQWRSLDRIPSDKLDAIRTQVANIRKQLR</sequence>
<dbReference type="InterPro" id="IPR014729">
    <property type="entry name" value="Rossmann-like_a/b/a_fold"/>
</dbReference>
<proteinExistence type="predicted"/>
<protein>
    <submittedName>
        <fullName evidence="1">Cryptochrome/photolyase family protein</fullName>
    </submittedName>
</protein>
<dbReference type="Proteomes" id="UP000490980">
    <property type="component" value="Unassembled WGS sequence"/>
</dbReference>
<evidence type="ECO:0000313" key="2">
    <source>
        <dbReference type="Proteomes" id="UP000490980"/>
    </source>
</evidence>
<dbReference type="Pfam" id="PF04244">
    <property type="entry name" value="DPRP"/>
    <property type="match status" value="1"/>
</dbReference>
<name>A0A7X5UB04_9GAMM</name>
<evidence type="ECO:0000313" key="1">
    <source>
        <dbReference type="EMBL" id="NII06938.1"/>
    </source>
</evidence>
<keyword evidence="1" id="KW-0456">Lyase</keyword>
<dbReference type="SUPFAM" id="SSF48173">
    <property type="entry name" value="Cryptochrome/photolyase FAD-binding domain"/>
    <property type="match status" value="1"/>
</dbReference>
<dbReference type="Gene3D" id="1.10.579.10">
    <property type="entry name" value="DNA Cyclobutane Dipyrimidine Photolyase, subunit A, domain 3"/>
    <property type="match status" value="1"/>
</dbReference>
<organism evidence="1 2">
    <name type="scientific">Luteibacter anthropi</name>
    <dbReference type="NCBI Taxonomy" id="564369"/>
    <lineage>
        <taxon>Bacteria</taxon>
        <taxon>Pseudomonadati</taxon>
        <taxon>Pseudomonadota</taxon>
        <taxon>Gammaproteobacteria</taxon>
        <taxon>Lysobacterales</taxon>
        <taxon>Rhodanobacteraceae</taxon>
        <taxon>Luteibacter</taxon>
    </lineage>
</organism>
<comment type="caution">
    <text evidence="1">The sequence shown here is derived from an EMBL/GenBank/DDBJ whole genome shotgun (WGS) entry which is preliminary data.</text>
</comment>
<gene>
    <name evidence="1" type="ORF">HBF25_11115</name>
</gene>
<dbReference type="PANTHER" id="PTHR38657:SF1">
    <property type="entry name" value="SLR1343 PROTEIN"/>
    <property type="match status" value="1"/>
</dbReference>
<dbReference type="Gene3D" id="1.25.40.80">
    <property type="match status" value="1"/>
</dbReference>
<dbReference type="GO" id="GO:0016829">
    <property type="term" value="F:lyase activity"/>
    <property type="evidence" value="ECO:0007669"/>
    <property type="project" value="UniProtKB-KW"/>
</dbReference>
<dbReference type="Gene3D" id="1.10.10.1710">
    <property type="entry name" value="Deoxyribodipyrimidine photolyase-related"/>
    <property type="match status" value="1"/>
</dbReference>
<dbReference type="RefSeq" id="WP_166948353.1">
    <property type="nucleotide sequence ID" value="NZ_JAARLZ010000005.1"/>
</dbReference>
<keyword evidence="2" id="KW-1185">Reference proteome</keyword>
<dbReference type="InterPro" id="IPR052551">
    <property type="entry name" value="UV-DNA_repair_photolyase"/>
</dbReference>